<protein>
    <submittedName>
        <fullName evidence="3">Uncharacterized protein</fullName>
    </submittedName>
</protein>
<feature type="transmembrane region" description="Helical" evidence="1">
    <location>
        <begin position="152"/>
        <end position="173"/>
    </location>
</feature>
<dbReference type="AlphaFoldDB" id="A0A914VTS7"/>
<proteinExistence type="predicted"/>
<evidence type="ECO:0000256" key="1">
    <source>
        <dbReference type="SAM" id="Phobius"/>
    </source>
</evidence>
<organism evidence="2 3">
    <name type="scientific">Plectus sambesii</name>
    <dbReference type="NCBI Taxonomy" id="2011161"/>
    <lineage>
        <taxon>Eukaryota</taxon>
        <taxon>Metazoa</taxon>
        <taxon>Ecdysozoa</taxon>
        <taxon>Nematoda</taxon>
        <taxon>Chromadorea</taxon>
        <taxon>Plectida</taxon>
        <taxon>Plectina</taxon>
        <taxon>Plectoidea</taxon>
        <taxon>Plectidae</taxon>
        <taxon>Plectus</taxon>
    </lineage>
</organism>
<keyword evidence="1" id="KW-0812">Transmembrane</keyword>
<keyword evidence="1" id="KW-0472">Membrane</keyword>
<feature type="transmembrane region" description="Helical" evidence="1">
    <location>
        <begin position="23"/>
        <end position="49"/>
    </location>
</feature>
<feature type="transmembrane region" description="Helical" evidence="1">
    <location>
        <begin position="124"/>
        <end position="140"/>
    </location>
</feature>
<feature type="transmembrane region" description="Helical" evidence="1">
    <location>
        <begin position="55"/>
        <end position="72"/>
    </location>
</feature>
<evidence type="ECO:0000313" key="3">
    <source>
        <dbReference type="WBParaSite" id="PSAMB.scaffold2533size22698.g18131.t1"/>
    </source>
</evidence>
<reference evidence="3" key="1">
    <citation type="submission" date="2022-11" db="UniProtKB">
        <authorList>
            <consortium name="WormBaseParasite"/>
        </authorList>
    </citation>
    <scope>IDENTIFICATION</scope>
</reference>
<keyword evidence="1" id="KW-1133">Transmembrane helix</keyword>
<name>A0A914VTS7_9BILA</name>
<sequence>MCTCNNAGSDDIHSKYYRCLCNCFHVVTCTTVLLIMHTVLAFFVLKWLHPFSVDWFPIPATILFCAFLGLALKKYVLMWPLVASAGLLFCISVIFAVVLLPFVLNDFGFFSHKTFELFYFHLDWFFRFYVYVFFGDLDRSDVQEYFSKHKEYLYVFFVIIQTLLIFLAIFSYWQMDTVARCALYLKKKYPDREESTKPAVTPEESTEIDFEV</sequence>
<accession>A0A914VTS7</accession>
<dbReference type="Proteomes" id="UP000887566">
    <property type="component" value="Unplaced"/>
</dbReference>
<keyword evidence="2" id="KW-1185">Reference proteome</keyword>
<dbReference type="WBParaSite" id="PSAMB.scaffold2533size22698.g18131.t1">
    <property type="protein sequence ID" value="PSAMB.scaffold2533size22698.g18131.t1"/>
    <property type="gene ID" value="PSAMB.scaffold2533size22698.g18131"/>
</dbReference>
<feature type="transmembrane region" description="Helical" evidence="1">
    <location>
        <begin position="79"/>
        <end position="104"/>
    </location>
</feature>
<evidence type="ECO:0000313" key="2">
    <source>
        <dbReference type="Proteomes" id="UP000887566"/>
    </source>
</evidence>